<dbReference type="InterPro" id="IPR028082">
    <property type="entry name" value="Peripla_BP_I"/>
</dbReference>
<protein>
    <submittedName>
        <fullName evidence="1">ABC transporter substrate-binding protein</fullName>
    </submittedName>
</protein>
<dbReference type="EMBL" id="JANYMP010000024">
    <property type="protein sequence ID" value="MCS7482456.1"/>
    <property type="molecule type" value="Genomic_DNA"/>
</dbReference>
<dbReference type="AlphaFoldDB" id="A0A9X2VTN6"/>
<evidence type="ECO:0000313" key="2">
    <source>
        <dbReference type="Proteomes" id="UP001141259"/>
    </source>
</evidence>
<dbReference type="SUPFAM" id="SSF53822">
    <property type="entry name" value="Periplasmic binding protein-like I"/>
    <property type="match status" value="1"/>
</dbReference>
<dbReference type="RefSeq" id="WP_259627921.1">
    <property type="nucleotide sequence ID" value="NZ_JANYMP010000024.1"/>
</dbReference>
<organism evidence="1 2">
    <name type="scientific">Umezawaea endophytica</name>
    <dbReference type="NCBI Taxonomy" id="1654476"/>
    <lineage>
        <taxon>Bacteria</taxon>
        <taxon>Bacillati</taxon>
        <taxon>Actinomycetota</taxon>
        <taxon>Actinomycetes</taxon>
        <taxon>Pseudonocardiales</taxon>
        <taxon>Pseudonocardiaceae</taxon>
        <taxon>Umezawaea</taxon>
    </lineage>
</organism>
<keyword evidence="2" id="KW-1185">Reference proteome</keyword>
<dbReference type="Gene3D" id="3.40.50.2300">
    <property type="match status" value="2"/>
</dbReference>
<evidence type="ECO:0000313" key="1">
    <source>
        <dbReference type="EMBL" id="MCS7482456.1"/>
    </source>
</evidence>
<dbReference type="CDD" id="cd06268">
    <property type="entry name" value="PBP1_ABC_transporter_LIVBP-like"/>
    <property type="match status" value="1"/>
</dbReference>
<proteinExistence type="predicted"/>
<reference evidence="1" key="1">
    <citation type="submission" date="2022-08" db="EMBL/GenBank/DDBJ databases">
        <authorList>
            <person name="Tistechok S."/>
            <person name="Samborskyy M."/>
            <person name="Roman I."/>
        </authorList>
    </citation>
    <scope>NUCLEOTIDE SEQUENCE</scope>
    <source>
        <strain evidence="1">DSM 103496</strain>
    </source>
</reference>
<accession>A0A9X2VTN6</accession>
<sequence length="885" mass="98095">MLIRRPRLFERDGDLDRRGDLPLPLVCLIREPGANGFLLTLDRALAAKIPKSPHVLATPADAAKHQDAVLPLLHALHEKLRGGQFGRTSFKRFDHYELAHHLTAVGLTPKQVKFDRPIEGVLRSWGRHRMFGAADELVDKAGDRAQLLMASTKFVGRLFGLYWGRDRVPGLGRERRWFMRQPYMVPRHSSDFFSFAERLTGDRRDSENPEQLRKLLVHAFLEDLRVAYRRTRAGFFPRRHALRRTTYVPVLLNDVDPAGWELLRLVNEVRNETGELDPLLFVTASAEFPAEMAQPSTPMTPNVAEEAFSTWKGRLPRRRQLLAEDARYLFVSLPASAPEGTALPGRDRHAWEVESGEKPRREPWLARRGIGEMLTVVVLLAALAWPARSWWQHWQADCAFFDAAAEGIATKVVPIDGQDQCVGYSDNAGQVFGKNPRLRLAQENVFAQNAEAARLHESSPNRSYFSLVYFAGLTFNESLPASEHSVAEELEGLVIRQRDLNRANTGNEPLLRIVVANGGRKMQDAHAVARDLLVPLFDADPTILAVIGLERSVSQTEKAIAVLGEHGITTLGTSLTKVGLDKLSPLYFQLAPDNDMQAELLWMYAQKIEATKVTVYSSGESDAYVSSLVKAVQAKSAEPGKVVSDDWWRSAPVLSQVCLDGTDRRTEIAFYAGREDEFGEFVRVLRNNCKTLTTLPGIVADDAVSRFVAHTPGRTASEFSGVSMAYVGMGASVVLAGASCVAGKHEALAQLKAFCSGYRALREEHSTKLTGDDKPVAPWPGERVGGLYDTASLFGDVVKKLRPDGGPAPHRAAVAQRLREQPFEAASGRIDFRDDRIANNRSLAILKLQDIHDITGPQGIPTCELMIARSQRSGPTEVRDCPAQG</sequence>
<comment type="caution">
    <text evidence="1">The sequence shown here is derived from an EMBL/GenBank/DDBJ whole genome shotgun (WGS) entry which is preliminary data.</text>
</comment>
<gene>
    <name evidence="1" type="ORF">NZH93_36900</name>
</gene>
<dbReference type="Proteomes" id="UP001141259">
    <property type="component" value="Unassembled WGS sequence"/>
</dbReference>
<name>A0A9X2VTN6_9PSEU</name>